<feature type="compositionally biased region" description="Low complexity" evidence="6">
    <location>
        <begin position="356"/>
        <end position="379"/>
    </location>
</feature>
<dbReference type="PROSITE" id="PS50011">
    <property type="entry name" value="PROTEIN_KINASE_DOM"/>
    <property type="match status" value="1"/>
</dbReference>
<feature type="domain" description="Protein kinase" evidence="8">
    <location>
        <begin position="18"/>
        <end position="260"/>
    </location>
</feature>
<keyword evidence="5" id="KW-0067">ATP-binding</keyword>
<name>A0ABP6XVI8_9ACTN</name>
<evidence type="ECO:0000256" key="5">
    <source>
        <dbReference type="ARBA" id="ARBA00022840"/>
    </source>
</evidence>
<evidence type="ECO:0000256" key="6">
    <source>
        <dbReference type="SAM" id="MobiDB-lite"/>
    </source>
</evidence>
<evidence type="ECO:0000259" key="8">
    <source>
        <dbReference type="PROSITE" id="PS50011"/>
    </source>
</evidence>
<evidence type="ECO:0000256" key="4">
    <source>
        <dbReference type="ARBA" id="ARBA00022777"/>
    </source>
</evidence>
<feature type="compositionally biased region" description="Pro residues" evidence="6">
    <location>
        <begin position="287"/>
        <end position="299"/>
    </location>
</feature>
<dbReference type="Gene3D" id="1.10.510.10">
    <property type="entry name" value="Transferase(Phosphotransferase) domain 1"/>
    <property type="match status" value="1"/>
</dbReference>
<dbReference type="InterPro" id="IPR000719">
    <property type="entry name" value="Prot_kinase_dom"/>
</dbReference>
<evidence type="ECO:0000313" key="9">
    <source>
        <dbReference type="EMBL" id="GAA3572377.1"/>
    </source>
</evidence>
<feature type="transmembrane region" description="Helical" evidence="7">
    <location>
        <begin position="315"/>
        <end position="338"/>
    </location>
</feature>
<dbReference type="Proteomes" id="UP001500630">
    <property type="component" value="Unassembled WGS sequence"/>
</dbReference>
<dbReference type="Gene3D" id="3.30.200.20">
    <property type="entry name" value="Phosphorylase Kinase, domain 1"/>
    <property type="match status" value="1"/>
</dbReference>
<evidence type="ECO:0000313" key="10">
    <source>
        <dbReference type="Proteomes" id="UP001500630"/>
    </source>
</evidence>
<evidence type="ECO:0000256" key="7">
    <source>
        <dbReference type="SAM" id="Phobius"/>
    </source>
</evidence>
<feature type="region of interest" description="Disordered" evidence="6">
    <location>
        <begin position="345"/>
        <end position="379"/>
    </location>
</feature>
<dbReference type="EC" id="2.7.11.1" evidence="1"/>
<dbReference type="SUPFAM" id="SSF56112">
    <property type="entry name" value="Protein kinase-like (PK-like)"/>
    <property type="match status" value="1"/>
</dbReference>
<keyword evidence="10" id="KW-1185">Reference proteome</keyword>
<evidence type="ECO:0000256" key="1">
    <source>
        <dbReference type="ARBA" id="ARBA00012513"/>
    </source>
</evidence>
<dbReference type="RefSeq" id="WP_345567113.1">
    <property type="nucleotide sequence ID" value="NZ_BAABDQ010000014.1"/>
</dbReference>
<keyword evidence="7" id="KW-0472">Membrane</keyword>
<comment type="caution">
    <text evidence="9">The sequence shown here is derived from an EMBL/GenBank/DDBJ whole genome shotgun (WGS) entry which is preliminary data.</text>
</comment>
<keyword evidence="7" id="KW-1133">Transmembrane helix</keyword>
<keyword evidence="7" id="KW-0812">Transmembrane</keyword>
<dbReference type="PANTHER" id="PTHR43671">
    <property type="entry name" value="SERINE/THREONINE-PROTEIN KINASE NEK"/>
    <property type="match status" value="1"/>
</dbReference>
<dbReference type="Pfam" id="PF00069">
    <property type="entry name" value="Pkinase"/>
    <property type="match status" value="1"/>
</dbReference>
<protein>
    <recommendedName>
        <fullName evidence="1">non-specific serine/threonine protein kinase</fullName>
        <ecNumber evidence="1">2.7.11.1</ecNumber>
    </recommendedName>
</protein>
<keyword evidence="4" id="KW-0418">Kinase</keyword>
<dbReference type="InterPro" id="IPR050660">
    <property type="entry name" value="NEK_Ser/Thr_kinase"/>
</dbReference>
<evidence type="ECO:0000256" key="2">
    <source>
        <dbReference type="ARBA" id="ARBA00022679"/>
    </source>
</evidence>
<dbReference type="EMBL" id="BAABDQ010000014">
    <property type="protein sequence ID" value="GAA3572377.1"/>
    <property type="molecule type" value="Genomic_DNA"/>
</dbReference>
<keyword evidence="3" id="KW-0547">Nucleotide-binding</keyword>
<accession>A0ABP6XVI8</accession>
<dbReference type="PANTHER" id="PTHR43671:SF13">
    <property type="entry name" value="SERINE_THREONINE-PROTEIN KINASE NEK2"/>
    <property type="match status" value="1"/>
</dbReference>
<gene>
    <name evidence="9" type="ORF">GCM10022419_061570</name>
</gene>
<dbReference type="InterPro" id="IPR011009">
    <property type="entry name" value="Kinase-like_dom_sf"/>
</dbReference>
<feature type="region of interest" description="Disordered" evidence="6">
    <location>
        <begin position="248"/>
        <end position="273"/>
    </location>
</feature>
<sequence length="495" mass="51043">MYGIQASAEGDPAQLGEYALIGVLGRGRRSVVYLGRSASGQVAIKLLPPGDAETQRAMAAVAGQVTEPSAARVLTTGMYGDRLYVVSEYAEGVSLAELVRREGPRDAGQVHWLATGTVAALAAMHRAGIAHLDFKPADVLLGPQGVKVIDFGIARYPDPAVVPAYLSPEQVAGQPAGPPSDVFSWAATMIYAATGMPPFGEDGVPAVAHRVSYAATDLSRLPQPLQPILDRCLAKQPKHRPTAQEVLGFLHGDGPSRPGYEQPPTQTLGYAPTLAFPSPPAYAPSPAYAPQPSYAPSPGAPSYASPAPAKSSTGLVVALSAGIVILLALVGAAVVFLANRGQPEPITVASASPTDSPSARPSRTASASPTASASASASATAPARASVAGKWTGTYQCSQGKTALELTITEPSPGKLKAVFAFKADPSNPDVPSGSFAMSGRLTGRVLALDGERWIDRPGDYLMVGLRATLTEDRPSAINGRVDTGGCSTFTVERS</sequence>
<organism evidence="9 10">
    <name type="scientific">Nonomuraea rosea</name>
    <dbReference type="NCBI Taxonomy" id="638574"/>
    <lineage>
        <taxon>Bacteria</taxon>
        <taxon>Bacillati</taxon>
        <taxon>Actinomycetota</taxon>
        <taxon>Actinomycetes</taxon>
        <taxon>Streptosporangiales</taxon>
        <taxon>Streptosporangiaceae</taxon>
        <taxon>Nonomuraea</taxon>
    </lineage>
</organism>
<proteinExistence type="predicted"/>
<dbReference type="CDD" id="cd14014">
    <property type="entry name" value="STKc_PknB_like"/>
    <property type="match status" value="1"/>
</dbReference>
<reference evidence="10" key="1">
    <citation type="journal article" date="2019" name="Int. J. Syst. Evol. Microbiol.">
        <title>The Global Catalogue of Microorganisms (GCM) 10K type strain sequencing project: providing services to taxonomists for standard genome sequencing and annotation.</title>
        <authorList>
            <consortium name="The Broad Institute Genomics Platform"/>
            <consortium name="The Broad Institute Genome Sequencing Center for Infectious Disease"/>
            <person name="Wu L."/>
            <person name="Ma J."/>
        </authorList>
    </citation>
    <scope>NUCLEOTIDE SEQUENCE [LARGE SCALE GENOMIC DNA]</scope>
    <source>
        <strain evidence="10">JCM 17326</strain>
    </source>
</reference>
<evidence type="ECO:0000256" key="3">
    <source>
        <dbReference type="ARBA" id="ARBA00022741"/>
    </source>
</evidence>
<keyword evidence="2" id="KW-0808">Transferase</keyword>
<feature type="region of interest" description="Disordered" evidence="6">
    <location>
        <begin position="287"/>
        <end position="307"/>
    </location>
</feature>